<proteinExistence type="inferred from homology"/>
<dbReference type="AlphaFoldDB" id="A0A926I2A3"/>
<comment type="caution">
    <text evidence="6">The sequence shown here is derived from an EMBL/GenBank/DDBJ whole genome shotgun (WGS) entry which is preliminary data.</text>
</comment>
<dbReference type="Gene3D" id="1.10.8.60">
    <property type="match status" value="1"/>
</dbReference>
<dbReference type="CDD" id="cd19481">
    <property type="entry name" value="RecA-like_protease"/>
    <property type="match status" value="1"/>
</dbReference>
<keyword evidence="3 4" id="KW-0067">ATP-binding</keyword>
<reference evidence="6" key="1">
    <citation type="submission" date="2020-08" db="EMBL/GenBank/DDBJ databases">
        <title>Genome public.</title>
        <authorList>
            <person name="Liu C."/>
            <person name="Sun Q."/>
        </authorList>
    </citation>
    <scope>NUCLEOTIDE SEQUENCE</scope>
    <source>
        <strain evidence="6">NSJ-32</strain>
    </source>
</reference>
<protein>
    <submittedName>
        <fullName evidence="6">AAA family ATPase</fullName>
    </submittedName>
</protein>
<evidence type="ECO:0000256" key="4">
    <source>
        <dbReference type="RuleBase" id="RU003651"/>
    </source>
</evidence>
<dbReference type="PROSITE" id="PS00674">
    <property type="entry name" value="AAA"/>
    <property type="match status" value="1"/>
</dbReference>
<dbReference type="GO" id="GO:0005524">
    <property type="term" value="F:ATP binding"/>
    <property type="evidence" value="ECO:0007669"/>
    <property type="project" value="UniProtKB-KW"/>
</dbReference>
<dbReference type="Gene3D" id="3.40.50.300">
    <property type="entry name" value="P-loop containing nucleotide triphosphate hydrolases"/>
    <property type="match status" value="1"/>
</dbReference>
<name>A0A926I2A3_9FIRM</name>
<keyword evidence="7" id="KW-1185">Reference proteome</keyword>
<comment type="similarity">
    <text evidence="1 4">Belongs to the AAA ATPase family.</text>
</comment>
<dbReference type="EMBL" id="JACRSQ010000013">
    <property type="protein sequence ID" value="MBC8543846.1"/>
    <property type="molecule type" value="Genomic_DNA"/>
</dbReference>
<evidence type="ECO:0000256" key="2">
    <source>
        <dbReference type="ARBA" id="ARBA00022741"/>
    </source>
</evidence>
<organism evidence="6 7">
    <name type="scientific">Bianquea renquensis</name>
    <dbReference type="NCBI Taxonomy" id="2763661"/>
    <lineage>
        <taxon>Bacteria</taxon>
        <taxon>Bacillati</taxon>
        <taxon>Bacillota</taxon>
        <taxon>Clostridia</taxon>
        <taxon>Eubacteriales</taxon>
        <taxon>Bianqueaceae</taxon>
        <taxon>Bianquea</taxon>
    </lineage>
</organism>
<dbReference type="InterPro" id="IPR003960">
    <property type="entry name" value="ATPase_AAA_CS"/>
</dbReference>
<gene>
    <name evidence="6" type="ORF">H8730_09835</name>
</gene>
<dbReference type="Proteomes" id="UP000657006">
    <property type="component" value="Unassembled WGS sequence"/>
</dbReference>
<dbReference type="SUPFAM" id="SSF52540">
    <property type="entry name" value="P-loop containing nucleoside triphosphate hydrolases"/>
    <property type="match status" value="1"/>
</dbReference>
<dbReference type="InterPro" id="IPR027417">
    <property type="entry name" value="P-loop_NTPase"/>
</dbReference>
<dbReference type="RefSeq" id="WP_177716507.1">
    <property type="nucleotide sequence ID" value="NZ_JACRSQ010000013.1"/>
</dbReference>
<dbReference type="InterPro" id="IPR003959">
    <property type="entry name" value="ATPase_AAA_core"/>
</dbReference>
<sequence>MKANLIINLVTAHSSGNESQFESALSDLIHDEEKKGNAQLALSLKNAYSPDKHSKSSVISPMSTMSFSVQSVTNLPKDKDSTLDLVEILQPTVRLKDVALSEKAQDTIQEIVEEQNNVQELMRIGVTPTNRILFCGPPGCGKTMTANALAKELGLLIAYVRLDGLVSSYLGQTGTNIRKIFEFVKGKRIMLFLDEFDAIAKKRDDSHELGELKRVVTTLLQNMDEMPANIFLVAATNHHHLLDPAIWRRFDISILLEEPNEMQRQKIIENSLQDFLKDYKVDSQILVVLSDGMSGAQMQTFLQSLGKFCVMNKKRGETISIEEIGKIWMKHTALYVSEDDGDFMKALSKIQKNGVSIRTLEAITGIPRSTLSYRFNKEGKLDE</sequence>
<feature type="domain" description="AAA+ ATPase" evidence="5">
    <location>
        <begin position="128"/>
        <end position="260"/>
    </location>
</feature>
<evidence type="ECO:0000259" key="5">
    <source>
        <dbReference type="SMART" id="SM00382"/>
    </source>
</evidence>
<accession>A0A926I2A3</accession>
<dbReference type="SMART" id="SM00382">
    <property type="entry name" value="AAA"/>
    <property type="match status" value="1"/>
</dbReference>
<dbReference type="PANTHER" id="PTHR23073">
    <property type="entry name" value="26S PROTEASOME REGULATORY SUBUNIT"/>
    <property type="match status" value="1"/>
</dbReference>
<dbReference type="GO" id="GO:0016887">
    <property type="term" value="F:ATP hydrolysis activity"/>
    <property type="evidence" value="ECO:0007669"/>
    <property type="project" value="InterPro"/>
</dbReference>
<dbReference type="InterPro" id="IPR050221">
    <property type="entry name" value="26S_Proteasome_ATPase"/>
</dbReference>
<keyword evidence="2 4" id="KW-0547">Nucleotide-binding</keyword>
<evidence type="ECO:0000256" key="3">
    <source>
        <dbReference type="ARBA" id="ARBA00022840"/>
    </source>
</evidence>
<evidence type="ECO:0000313" key="6">
    <source>
        <dbReference type="EMBL" id="MBC8543846.1"/>
    </source>
</evidence>
<evidence type="ECO:0000313" key="7">
    <source>
        <dbReference type="Proteomes" id="UP000657006"/>
    </source>
</evidence>
<evidence type="ECO:0000256" key="1">
    <source>
        <dbReference type="ARBA" id="ARBA00006914"/>
    </source>
</evidence>
<dbReference type="InterPro" id="IPR003593">
    <property type="entry name" value="AAA+_ATPase"/>
</dbReference>
<dbReference type="Pfam" id="PF00004">
    <property type="entry name" value="AAA"/>
    <property type="match status" value="1"/>
</dbReference>